<dbReference type="OrthoDB" id="2563633at2759"/>
<evidence type="ECO:0000313" key="3">
    <source>
        <dbReference type="EMBL" id="WPB00187.1"/>
    </source>
</evidence>
<dbReference type="EMBL" id="LKMD01000101">
    <property type="protein sequence ID" value="PIA99696.1"/>
    <property type="molecule type" value="Genomic_DNA"/>
</dbReference>
<evidence type="ECO:0000313" key="4">
    <source>
        <dbReference type="Proteomes" id="UP000230605"/>
    </source>
</evidence>
<reference evidence="2 4" key="1">
    <citation type="submission" date="2015-10" db="EMBL/GenBank/DDBJ databases">
        <title>The cercosporin biosynthetic gene cluster was horizontally transferred to several fungal lineages and shown to be expanded in Cercospora beticola based on microsynteny with recipient genomes.</title>
        <authorList>
            <person name="De Jonge R."/>
            <person name="Ebert M.K."/>
            <person name="Suttle J.C."/>
            <person name="Jurick Ii W.M."/>
            <person name="Secor G.A."/>
            <person name="Thomma B.P."/>
            <person name="Van De Peer Y."/>
            <person name="Bolton M.D."/>
        </authorList>
    </citation>
    <scope>NUCLEOTIDE SEQUENCE [LARGE SCALE GENOMIC DNA]</scope>
    <source>
        <strain evidence="2 4">09-40</strain>
    </source>
</reference>
<dbReference type="AlphaFoldDB" id="A0A2G5I4H1"/>
<reference evidence="3 5" key="2">
    <citation type="submission" date="2023-09" db="EMBL/GenBank/DDBJ databases">
        <title>Complete-Gapless Cercospora beticola genome.</title>
        <authorList>
            <person name="Wyatt N.A."/>
            <person name="Spanner R.E."/>
            <person name="Bolton M.D."/>
        </authorList>
    </citation>
    <scope>NUCLEOTIDE SEQUENCE [LARGE SCALE GENOMIC DNA]</scope>
    <source>
        <strain evidence="3">Cb09-40</strain>
    </source>
</reference>
<accession>A0A2G5I4H1</accession>
<feature type="transmembrane region" description="Helical" evidence="1">
    <location>
        <begin position="96"/>
        <end position="116"/>
    </location>
</feature>
<dbReference type="EMBL" id="CP134186">
    <property type="protein sequence ID" value="WPB00187.1"/>
    <property type="molecule type" value="Genomic_DNA"/>
</dbReference>
<evidence type="ECO:0000256" key="1">
    <source>
        <dbReference type="SAM" id="Phobius"/>
    </source>
</evidence>
<feature type="transmembrane region" description="Helical" evidence="1">
    <location>
        <begin position="128"/>
        <end position="147"/>
    </location>
</feature>
<keyword evidence="1" id="KW-0472">Membrane</keyword>
<keyword evidence="5" id="KW-1185">Reference proteome</keyword>
<keyword evidence="1" id="KW-0812">Transmembrane</keyword>
<dbReference type="Proteomes" id="UP000230605">
    <property type="component" value="Chromosome 3"/>
</dbReference>
<proteinExistence type="predicted"/>
<gene>
    <name evidence="2" type="ORF">CB0940_03020</name>
    <name evidence="3" type="ORF">RHO25_004806</name>
</gene>
<evidence type="ECO:0000313" key="2">
    <source>
        <dbReference type="EMBL" id="PIA99696.1"/>
    </source>
</evidence>
<dbReference type="Proteomes" id="UP001302367">
    <property type="component" value="Chromosome 3"/>
</dbReference>
<organism evidence="2 4">
    <name type="scientific">Cercospora beticola</name>
    <name type="common">Sugarbeet leaf spot fungus</name>
    <dbReference type="NCBI Taxonomy" id="122368"/>
    <lineage>
        <taxon>Eukaryota</taxon>
        <taxon>Fungi</taxon>
        <taxon>Dikarya</taxon>
        <taxon>Ascomycota</taxon>
        <taxon>Pezizomycotina</taxon>
        <taxon>Dothideomycetes</taxon>
        <taxon>Dothideomycetidae</taxon>
        <taxon>Mycosphaerellales</taxon>
        <taxon>Mycosphaerellaceae</taxon>
        <taxon>Cercospora</taxon>
    </lineage>
</organism>
<feature type="transmembrane region" description="Helical" evidence="1">
    <location>
        <begin position="20"/>
        <end position="40"/>
    </location>
</feature>
<sequence length="162" mass="17522">MPSTTISQQGVDPAATGNVIRVALAVESALTVGMGAYYIFLPRHFLAQTMGAAASQVTTAAIQAAQQYGATIAFVGAIVGLHFPNTKLAIESRQPLYRAVLGFEVLFVPLLAWQAYAMEGGMSKNALLGIAGQIVPFMVWRVFTLGWKPEWFGRYLEARKLD</sequence>
<evidence type="ECO:0000313" key="5">
    <source>
        <dbReference type="Proteomes" id="UP001302367"/>
    </source>
</evidence>
<protein>
    <submittedName>
        <fullName evidence="2">Uncharacterized protein</fullName>
    </submittedName>
</protein>
<name>A0A2G5I4H1_CERBT</name>
<keyword evidence="1" id="KW-1133">Transmembrane helix</keyword>